<dbReference type="SMART" id="SM01321">
    <property type="entry name" value="Y1_Tnp"/>
    <property type="match status" value="1"/>
</dbReference>
<evidence type="ECO:0000313" key="3">
    <source>
        <dbReference type="EMBL" id="AXF85491.1"/>
    </source>
</evidence>
<dbReference type="SUPFAM" id="SSF143422">
    <property type="entry name" value="Transposase IS200-like"/>
    <property type="match status" value="1"/>
</dbReference>
<protein>
    <recommendedName>
        <fullName evidence="2">Transposase IS200-like domain-containing protein</fullName>
    </recommendedName>
</protein>
<dbReference type="PANTHER" id="PTHR34322:SF2">
    <property type="entry name" value="TRANSPOSASE IS200-LIKE DOMAIN-CONTAINING PROTEIN"/>
    <property type="match status" value="1"/>
</dbReference>
<dbReference type="AlphaFoldDB" id="A0A345DAV3"/>
<evidence type="ECO:0000256" key="1">
    <source>
        <dbReference type="SAM" id="MobiDB-lite"/>
    </source>
</evidence>
<sequence>MARMARLYLPNTAQLVTVRGINNASVFFSDKDYEQWQSIVRTIAPVHLLNIHAFALVEHAVYLLVTAEDEHALGRFMQDLGRRYVRYVNGKYGRTGTLWEGRYRTAYIQDVPHVVNAYCWLDAMSSYSSRAHHIGLQLQGFIQDHVQYWGLGNTPFDRQYAFKQLLNEGLPEVTIKALEHAVNTGWALGDKSFLNQALRIGGRRVAPAARGRPRKTPLKAHNDRVL</sequence>
<evidence type="ECO:0000259" key="2">
    <source>
        <dbReference type="SMART" id="SM01321"/>
    </source>
</evidence>
<dbReference type="InterPro" id="IPR002686">
    <property type="entry name" value="Transposase_17"/>
</dbReference>
<dbReference type="InterPro" id="IPR036515">
    <property type="entry name" value="Transposase_17_sf"/>
</dbReference>
<dbReference type="EMBL" id="CP031124">
    <property type="protein sequence ID" value="AXF85491.1"/>
    <property type="molecule type" value="Genomic_DNA"/>
</dbReference>
<organism evidence="3 4">
    <name type="scientific">Ephemeroptericola cinctiostellae</name>
    <dbReference type="NCBI Taxonomy" id="2268024"/>
    <lineage>
        <taxon>Bacteria</taxon>
        <taxon>Pseudomonadati</taxon>
        <taxon>Pseudomonadota</taxon>
        <taxon>Betaproteobacteria</taxon>
        <taxon>Burkholderiales</taxon>
        <taxon>Burkholderiaceae</taxon>
        <taxon>Ephemeroptericola</taxon>
    </lineage>
</organism>
<dbReference type="GO" id="GO:0004803">
    <property type="term" value="F:transposase activity"/>
    <property type="evidence" value="ECO:0007669"/>
    <property type="project" value="InterPro"/>
</dbReference>
<dbReference type="GO" id="GO:0003677">
    <property type="term" value="F:DNA binding"/>
    <property type="evidence" value="ECO:0007669"/>
    <property type="project" value="InterPro"/>
</dbReference>
<keyword evidence="4" id="KW-1185">Reference proteome</keyword>
<dbReference type="Proteomes" id="UP000252182">
    <property type="component" value="Chromosome"/>
</dbReference>
<reference evidence="4" key="1">
    <citation type="submission" date="2018-07" db="EMBL/GenBank/DDBJ databases">
        <authorList>
            <person name="Kim H."/>
        </authorList>
    </citation>
    <scope>NUCLEOTIDE SEQUENCE [LARGE SCALE GENOMIC DNA]</scope>
    <source>
        <strain evidence="4">F02</strain>
    </source>
</reference>
<dbReference type="OrthoDB" id="9814067at2"/>
<evidence type="ECO:0000313" key="4">
    <source>
        <dbReference type="Proteomes" id="UP000252182"/>
    </source>
</evidence>
<accession>A0A345DAV3</accession>
<feature type="domain" description="Transposase IS200-like" evidence="2">
    <location>
        <begin position="9"/>
        <end position="122"/>
    </location>
</feature>
<dbReference type="GO" id="GO:0006313">
    <property type="term" value="P:DNA transposition"/>
    <property type="evidence" value="ECO:0007669"/>
    <property type="project" value="InterPro"/>
</dbReference>
<feature type="region of interest" description="Disordered" evidence="1">
    <location>
        <begin position="205"/>
        <end position="226"/>
    </location>
</feature>
<dbReference type="KEGG" id="hyf:DTO96_101222"/>
<proteinExistence type="predicted"/>
<dbReference type="Gene3D" id="3.30.70.1290">
    <property type="entry name" value="Transposase IS200-like"/>
    <property type="match status" value="1"/>
</dbReference>
<gene>
    <name evidence="3" type="ORF">DTO96_101222</name>
</gene>
<name>A0A345DAV3_9BURK</name>
<dbReference type="PANTHER" id="PTHR34322">
    <property type="entry name" value="TRANSPOSASE, Y1_TNP DOMAIN-CONTAINING"/>
    <property type="match status" value="1"/>
</dbReference>